<dbReference type="InterPro" id="IPR019460">
    <property type="entry name" value="Atg11_C"/>
</dbReference>
<dbReference type="GO" id="GO:0019901">
    <property type="term" value="F:protein kinase binding"/>
    <property type="evidence" value="ECO:0007669"/>
    <property type="project" value="TreeGrafter"/>
</dbReference>
<dbReference type="Ensembl" id="ENSACLT00000027457.2">
    <property type="protein sequence ID" value="ENSACLP00000026827.2"/>
    <property type="gene ID" value="ENSACLG00000018043.2"/>
</dbReference>
<name>A0A3P8QCF9_ASTCA</name>
<dbReference type="GO" id="GO:1990316">
    <property type="term" value="C:Atg1/ULK1 kinase complex"/>
    <property type="evidence" value="ECO:0007669"/>
    <property type="project" value="TreeGrafter"/>
</dbReference>
<evidence type="ECO:0000313" key="10">
    <source>
        <dbReference type="Ensembl" id="ENSACLP00000026827.2"/>
    </source>
</evidence>
<dbReference type="PANTHER" id="PTHR13222">
    <property type="entry name" value="RB1-INDUCIBLE COILED-COIL"/>
    <property type="match status" value="1"/>
</dbReference>
<evidence type="ECO:0000256" key="5">
    <source>
        <dbReference type="SAM" id="Coils"/>
    </source>
</evidence>
<evidence type="ECO:0000256" key="7">
    <source>
        <dbReference type="SAM" id="Phobius"/>
    </source>
</evidence>
<keyword evidence="7" id="KW-0812">Transmembrane</keyword>
<gene>
    <name evidence="10" type="primary">RB1CC1</name>
</gene>
<protein>
    <recommendedName>
        <fullName evidence="12">RB1-inducible coiled-coil 1</fullName>
    </recommendedName>
</protein>
<feature type="compositionally biased region" description="Low complexity" evidence="6">
    <location>
        <begin position="174"/>
        <end position="183"/>
    </location>
</feature>
<keyword evidence="11" id="KW-1185">Reference proteome</keyword>
<sequence>MILSDRDPTIPKTTFSIESEIQVKVEESLLMPAVFHTVASRTQLALVEMFEVANKLCSFCERLVHDEHLQHQGWAAIMANLDDCTLSYQKLLIKFNTAYTNYQHDLEEIKVKLTKLGTAVSVMAKIPLLECLTRQSYRESMEKSSSTPAKDSDETEEEKSTDSVLCTTETQMPSKSSASFSASGTATCEPAEDQESNEMTDSGGLRAALLDDDTPELTNPSVFNVTLLDWINVQDRPNDVESVVRKCFDSINRLDPRTIQPFLTECHDTISKLDNQNMKSIKGLEDRLYALDQMLASCKKLVNEQKELAQGFLANQKRAENLKDTSVLPDLCMSHTNQLMIMLNNHRKLLEIKKKCTTAKQELANNLQVRLKWCCYVMLHADQDAEKLQALFRLLTELMERVRVVEALSTVPQMYCLAVVEVVRRKMFMRHYREWANALVKDGKQLYEAEKFKRESFGKLFRKSFLRNRLFRGLDSWPPTSFCTRRPRRFDDELPDISLEDLQYLKSCCPVEVQPFLMLPTVCNFEPLNHHIETLHQLVQAAQSVDEMSQTITDLLSEQRASCSQSAHRSTTLSPQSEMPATTTAVSPKTPSSLSLQGPSCQPLHVPVPAPLEDLSPDSIDAQTFDFETIGHPNMDPVLQQGSLDLDSLAESPESDFMSAVNEFVIEENLTSPNPISDPISPEMMVESLYSSVINAIDNKRMQDTTILERENSKIAVLQQVIERYRSAAEESHSSLRNVKDDLCHLRGLVLKEQHDFGFVLRSMSTEVHNIVDSICQTHEQALKEQHQSELLAIRQDFEKEVKTLTKENQVNQNIVRDVQRAMLELEGLMERKEKELTQLENERERWIQTDGIQTDKITNLEQIISDQAEENKKLAASRDSLATQLENLHFEIERSQQKIRQELEVVAQTNLKELEDRMKHEHKAEMETLTKGNHEALENLAVENSVKLSEAADHHATAIKEKDSQVKDLEARIAELAELRCKLEVELALKESETEELKRLFEDSRIQQEEAVKSQIEAETKVLGEELAVVKKELQLKNEEYEVDLAELRTLMRIEKDHCISELVDRHEEETILLSNKLSSLQQQAQEAERNHAEQHRKLKEELDQQLAAVCEEKEKQLNSFQEQEQELRTVISSLQQENDLLSQKVEQDRLAFEKHLEKEKATEAAAPDVFKDLEQKEEMEKRLLGKIRQLENDDEGLSLHADGRADAGAPLSLDSALQERLQQERASLQQERASLQAQMELMEKKKNEEIQNIKTSLIAEQQTNFNTVLTREKMKKEQIISDLTEKLHKVTQQQEKDKALIEKLSEDRASVMQEKKHLEEELNRFRSTALVSSAFFNPNPSAQDASEAGAAAPLTETDRLASVAAIRDDEHVDSAVEASMVTVQYNYTHMITVNVFSFVFSFCNSVSSSFGLFIGLFLCFSFQVGDLVLIILDERHDNYVLFTVGPTLYFLHSESLTALDLKPGQLHQTLLSLALCH</sequence>
<feature type="coiled-coil region" evidence="5">
    <location>
        <begin position="812"/>
        <end position="850"/>
    </location>
</feature>
<dbReference type="Pfam" id="PF10377">
    <property type="entry name" value="ATG11"/>
    <property type="match status" value="1"/>
</dbReference>
<dbReference type="GO" id="GO:0061709">
    <property type="term" value="P:reticulophagy"/>
    <property type="evidence" value="ECO:0007669"/>
    <property type="project" value="TreeGrafter"/>
</dbReference>
<dbReference type="GO" id="GO:0060090">
    <property type="term" value="F:molecular adaptor activity"/>
    <property type="evidence" value="ECO:0007669"/>
    <property type="project" value="TreeGrafter"/>
</dbReference>
<proteinExistence type="predicted"/>
<feature type="coiled-coil region" evidence="5">
    <location>
        <begin position="1220"/>
        <end position="1254"/>
    </location>
</feature>
<feature type="domain" description="Autophagy protein ATG17-like" evidence="8">
    <location>
        <begin position="49"/>
        <end position="460"/>
    </location>
</feature>
<reference evidence="10" key="4">
    <citation type="submission" date="2025-09" db="UniProtKB">
        <authorList>
            <consortium name="Ensembl"/>
        </authorList>
    </citation>
    <scope>IDENTIFICATION</scope>
</reference>
<feature type="region of interest" description="Disordered" evidence="6">
    <location>
        <begin position="139"/>
        <end position="201"/>
    </location>
</feature>
<reference evidence="10 11" key="1">
    <citation type="submission" date="2018-05" db="EMBL/GenBank/DDBJ databases">
        <authorList>
            <person name="Datahose"/>
        </authorList>
    </citation>
    <scope>NUCLEOTIDE SEQUENCE</scope>
</reference>
<evidence type="ECO:0000256" key="4">
    <source>
        <dbReference type="ARBA" id="ARBA00023054"/>
    </source>
</evidence>
<accession>A0A3P8QCF9</accession>
<dbReference type="GO" id="GO:0034727">
    <property type="term" value="P:piecemeal microautophagy of the nucleus"/>
    <property type="evidence" value="ECO:0007669"/>
    <property type="project" value="TreeGrafter"/>
</dbReference>
<keyword evidence="4 5" id="KW-0175">Coiled coil</keyword>
<dbReference type="Proteomes" id="UP000265100">
    <property type="component" value="Chromosome 18"/>
</dbReference>
<feature type="domain" description="Autophagy-related protein 11 C-terminal" evidence="9">
    <location>
        <begin position="1423"/>
        <end position="1461"/>
    </location>
</feature>
<keyword evidence="7" id="KW-1133">Transmembrane helix</keyword>
<dbReference type="GO" id="GO:0034045">
    <property type="term" value="C:phagophore assembly site membrane"/>
    <property type="evidence" value="ECO:0007669"/>
    <property type="project" value="TreeGrafter"/>
</dbReference>
<keyword evidence="3" id="KW-0072">Autophagy</keyword>
<dbReference type="GO" id="GO:0015031">
    <property type="term" value="P:protein transport"/>
    <property type="evidence" value="ECO:0007669"/>
    <property type="project" value="UniProtKB-KW"/>
</dbReference>
<evidence type="ECO:0000256" key="6">
    <source>
        <dbReference type="SAM" id="MobiDB-lite"/>
    </source>
</evidence>
<dbReference type="Pfam" id="PF04108">
    <property type="entry name" value="ATG17_like"/>
    <property type="match status" value="1"/>
</dbReference>
<feature type="region of interest" description="Disordered" evidence="6">
    <location>
        <begin position="563"/>
        <end position="600"/>
    </location>
</feature>
<evidence type="ECO:0000256" key="3">
    <source>
        <dbReference type="ARBA" id="ARBA00023006"/>
    </source>
</evidence>
<reference evidence="10" key="3">
    <citation type="submission" date="2025-08" db="UniProtKB">
        <authorList>
            <consortium name="Ensembl"/>
        </authorList>
    </citation>
    <scope>IDENTIFICATION</scope>
</reference>
<evidence type="ECO:0000259" key="8">
    <source>
        <dbReference type="Pfam" id="PF04108"/>
    </source>
</evidence>
<keyword evidence="2" id="KW-0653">Protein transport</keyword>
<evidence type="ECO:0000313" key="11">
    <source>
        <dbReference type="Proteomes" id="UP000265100"/>
    </source>
</evidence>
<feature type="coiled-coil region" evidence="5">
    <location>
        <begin position="1032"/>
        <end position="1146"/>
    </location>
</feature>
<dbReference type="GO" id="GO:0034517">
    <property type="term" value="P:ribophagy"/>
    <property type="evidence" value="ECO:0007669"/>
    <property type="project" value="TreeGrafter"/>
</dbReference>
<dbReference type="InterPro" id="IPR040040">
    <property type="entry name" value="ATG11"/>
</dbReference>
<dbReference type="Bgee" id="ENSACLG00000018043">
    <property type="expression patterns" value="Expressed in brain and 8 other cell types or tissues"/>
</dbReference>
<feature type="transmembrane region" description="Helical" evidence="7">
    <location>
        <begin position="1412"/>
        <end position="1434"/>
    </location>
</feature>
<dbReference type="GeneTree" id="ENSGT00390000015871"/>
<reference evidence="11" key="2">
    <citation type="submission" date="2023-03" db="EMBL/GenBank/DDBJ databases">
        <authorList>
            <consortium name="Wellcome Sanger Institute Data Sharing"/>
        </authorList>
    </citation>
    <scope>NUCLEOTIDE SEQUENCE [LARGE SCALE GENOMIC DNA]</scope>
</reference>
<keyword evidence="7" id="KW-0472">Membrane</keyword>
<evidence type="ECO:0000256" key="2">
    <source>
        <dbReference type="ARBA" id="ARBA00022927"/>
    </source>
</evidence>
<dbReference type="GO" id="GO:0061723">
    <property type="term" value="P:glycophagy"/>
    <property type="evidence" value="ECO:0007669"/>
    <property type="project" value="TreeGrafter"/>
</dbReference>
<dbReference type="InterPro" id="IPR045326">
    <property type="entry name" value="ATG17-like_dom"/>
</dbReference>
<dbReference type="PANTHER" id="PTHR13222:SF1">
    <property type="entry name" value="RB1-INDUCIBLE COILED-COIL PROTEIN 1"/>
    <property type="match status" value="1"/>
</dbReference>
<organism evidence="10 11">
    <name type="scientific">Astatotilapia calliptera</name>
    <name type="common">Eastern happy</name>
    <name type="synonym">Chromis callipterus</name>
    <dbReference type="NCBI Taxonomy" id="8154"/>
    <lineage>
        <taxon>Eukaryota</taxon>
        <taxon>Metazoa</taxon>
        <taxon>Chordata</taxon>
        <taxon>Craniata</taxon>
        <taxon>Vertebrata</taxon>
        <taxon>Euteleostomi</taxon>
        <taxon>Actinopterygii</taxon>
        <taxon>Neopterygii</taxon>
        <taxon>Teleostei</taxon>
        <taxon>Neoteleostei</taxon>
        <taxon>Acanthomorphata</taxon>
        <taxon>Ovalentaria</taxon>
        <taxon>Cichlomorphae</taxon>
        <taxon>Cichliformes</taxon>
        <taxon>Cichlidae</taxon>
        <taxon>African cichlids</taxon>
        <taxon>Pseudocrenilabrinae</taxon>
        <taxon>Haplochromini</taxon>
        <taxon>Astatotilapia</taxon>
    </lineage>
</organism>
<evidence type="ECO:0000256" key="1">
    <source>
        <dbReference type="ARBA" id="ARBA00022448"/>
    </source>
</evidence>
<dbReference type="GO" id="GO:0000045">
    <property type="term" value="P:autophagosome assembly"/>
    <property type="evidence" value="ECO:0007669"/>
    <property type="project" value="InterPro"/>
</dbReference>
<evidence type="ECO:0008006" key="12">
    <source>
        <dbReference type="Google" id="ProtNLM"/>
    </source>
</evidence>
<feature type="coiled-coil region" evidence="5">
    <location>
        <begin position="1303"/>
        <end position="1330"/>
    </location>
</feature>
<keyword evidence="1" id="KW-0813">Transport</keyword>
<dbReference type="GO" id="GO:0000422">
    <property type="term" value="P:autophagy of mitochondrion"/>
    <property type="evidence" value="ECO:0007669"/>
    <property type="project" value="TreeGrafter"/>
</dbReference>
<feature type="compositionally biased region" description="Polar residues" evidence="6">
    <location>
        <begin position="164"/>
        <end position="173"/>
    </location>
</feature>
<evidence type="ECO:0000259" key="9">
    <source>
        <dbReference type="Pfam" id="PF10377"/>
    </source>
</evidence>